<dbReference type="GO" id="GO:0005506">
    <property type="term" value="F:iron ion binding"/>
    <property type="evidence" value="ECO:0007669"/>
    <property type="project" value="InterPro"/>
</dbReference>
<dbReference type="Pfam" id="PF00067">
    <property type="entry name" value="p450"/>
    <property type="match status" value="1"/>
</dbReference>
<keyword evidence="10" id="KW-1185">Reference proteome</keyword>
<comment type="caution">
    <text evidence="9">The sequence shown here is derived from an EMBL/GenBank/DDBJ whole genome shotgun (WGS) entry which is preliminary data.</text>
</comment>
<keyword evidence="6 8" id="KW-0503">Monooxygenase</keyword>
<accession>A0AA39CN32</accession>
<dbReference type="PANTHER" id="PTHR46300:SF2">
    <property type="entry name" value="CYTOCHROME P450 MONOOXYGENASE ALNH-RELATED"/>
    <property type="match status" value="1"/>
</dbReference>
<dbReference type="PRINTS" id="PR00463">
    <property type="entry name" value="EP450I"/>
</dbReference>
<dbReference type="PRINTS" id="PR00385">
    <property type="entry name" value="P450"/>
</dbReference>
<dbReference type="CDD" id="cd11065">
    <property type="entry name" value="CYP64-like"/>
    <property type="match status" value="1"/>
</dbReference>
<name>A0AA39CN32_9EURO</name>
<sequence length="580" mass="66541">MSTHNATDSTMESKVLSYFIEAVAMSDRMTTGAQFAILALLVSALYSIRKRWSQNKQSITQTKYPPSPRTNIFGNHIGQFDPIAPFLDFEKFARQLGKIFMLKLGPQPIVAINDAVLAKELFEKRGSNYSSRKPPYVGYDLLSRGSRIAFMPSGPQHKAYRKQMQMIMSVTRAPDAQKHQLLESTQLLQDFVDFSKFDQVDPIMVQDILRRYTASIMMTLAFGHRVARLGDECVNTVFEIMEDFSEVCLPGRYLVDVYPKLKYLPTFLRPWEKTTNEKIRWQTRFFEKLLERVEEQKRANVANPGLVRTLVDQRWRMSEEERATKYLDNVSISYQAQTIMEAGSDTTAIAMMNCLLGLLNNPDATRKGQKCVDVVCDDTQMPTFEDVEKMPYVRQIVKETLRWRPPILMGIPHANFTEDKIGDYTIPADSVVVGNIWYMNHDPELFSDPEYFEPDRYNGFTKTAYEYSTERSALGRDHFTFGWGRRICPGIHVAEASLNLLVARILWAFDVLPAKDAADKDIQADFDPKTRYHNNVVGTPRPFPIRLVPRSISKVELIKKEHQDALEIWASLGGLDLFKS</sequence>
<evidence type="ECO:0000256" key="1">
    <source>
        <dbReference type="ARBA" id="ARBA00001971"/>
    </source>
</evidence>
<dbReference type="GO" id="GO:0016705">
    <property type="term" value="F:oxidoreductase activity, acting on paired donors, with incorporation or reduction of molecular oxygen"/>
    <property type="evidence" value="ECO:0007669"/>
    <property type="project" value="InterPro"/>
</dbReference>
<evidence type="ECO:0000256" key="3">
    <source>
        <dbReference type="ARBA" id="ARBA00022723"/>
    </source>
</evidence>
<evidence type="ECO:0000313" key="9">
    <source>
        <dbReference type="EMBL" id="KAJ9615413.1"/>
    </source>
</evidence>
<dbReference type="PANTHER" id="PTHR46300">
    <property type="entry name" value="P450, PUTATIVE (EUROFUNG)-RELATED-RELATED"/>
    <property type="match status" value="1"/>
</dbReference>
<evidence type="ECO:0000256" key="8">
    <source>
        <dbReference type="RuleBase" id="RU000461"/>
    </source>
</evidence>
<keyword evidence="3 7" id="KW-0479">Metal-binding</keyword>
<gene>
    <name evidence="9" type="ORF">H2200_001488</name>
</gene>
<proteinExistence type="inferred from homology"/>
<keyword evidence="7 8" id="KW-0349">Heme</keyword>
<feature type="binding site" description="axial binding residue" evidence="7">
    <location>
        <position position="488"/>
    </location>
    <ligand>
        <name>heme</name>
        <dbReference type="ChEBI" id="CHEBI:30413"/>
    </ligand>
    <ligandPart>
        <name>Fe</name>
        <dbReference type="ChEBI" id="CHEBI:18248"/>
    </ligandPart>
</feature>
<reference evidence="9" key="1">
    <citation type="submission" date="2022-10" db="EMBL/GenBank/DDBJ databases">
        <title>Culturing micro-colonial fungi from biological soil crusts in the Mojave desert and describing Neophaeococcomyces mojavensis, and introducing the new genera and species Taxawa tesnikishii.</title>
        <authorList>
            <person name="Kurbessoian T."/>
            <person name="Stajich J.E."/>
        </authorList>
    </citation>
    <scope>NUCLEOTIDE SEQUENCE</scope>
    <source>
        <strain evidence="9">TK_41</strain>
    </source>
</reference>
<dbReference type="EMBL" id="JAPDRK010000002">
    <property type="protein sequence ID" value="KAJ9615413.1"/>
    <property type="molecule type" value="Genomic_DNA"/>
</dbReference>
<dbReference type="Gene3D" id="1.10.630.10">
    <property type="entry name" value="Cytochrome P450"/>
    <property type="match status" value="1"/>
</dbReference>
<dbReference type="GO" id="GO:0020037">
    <property type="term" value="F:heme binding"/>
    <property type="evidence" value="ECO:0007669"/>
    <property type="project" value="InterPro"/>
</dbReference>
<comment type="cofactor">
    <cofactor evidence="1 7">
        <name>heme</name>
        <dbReference type="ChEBI" id="CHEBI:30413"/>
    </cofactor>
</comment>
<dbReference type="InterPro" id="IPR017972">
    <property type="entry name" value="Cyt_P450_CS"/>
</dbReference>
<dbReference type="PROSITE" id="PS00086">
    <property type="entry name" value="CYTOCHROME_P450"/>
    <property type="match status" value="1"/>
</dbReference>
<dbReference type="GO" id="GO:0004497">
    <property type="term" value="F:monooxygenase activity"/>
    <property type="evidence" value="ECO:0007669"/>
    <property type="project" value="UniProtKB-KW"/>
</dbReference>
<evidence type="ECO:0000256" key="7">
    <source>
        <dbReference type="PIRSR" id="PIRSR602401-1"/>
    </source>
</evidence>
<dbReference type="Proteomes" id="UP001172673">
    <property type="component" value="Unassembled WGS sequence"/>
</dbReference>
<dbReference type="InterPro" id="IPR050364">
    <property type="entry name" value="Cytochrome_P450_fung"/>
</dbReference>
<dbReference type="AlphaFoldDB" id="A0AA39CN32"/>
<comment type="similarity">
    <text evidence="2 8">Belongs to the cytochrome P450 family.</text>
</comment>
<dbReference type="InterPro" id="IPR002401">
    <property type="entry name" value="Cyt_P450_E_grp-I"/>
</dbReference>
<evidence type="ECO:0000313" key="10">
    <source>
        <dbReference type="Proteomes" id="UP001172673"/>
    </source>
</evidence>
<protein>
    <recommendedName>
        <fullName evidence="11">Cytochrome P450</fullName>
    </recommendedName>
</protein>
<evidence type="ECO:0000256" key="6">
    <source>
        <dbReference type="ARBA" id="ARBA00023033"/>
    </source>
</evidence>
<dbReference type="SUPFAM" id="SSF48264">
    <property type="entry name" value="Cytochrome P450"/>
    <property type="match status" value="1"/>
</dbReference>
<keyword evidence="5 7" id="KW-0408">Iron</keyword>
<dbReference type="InterPro" id="IPR036396">
    <property type="entry name" value="Cyt_P450_sf"/>
</dbReference>
<evidence type="ECO:0008006" key="11">
    <source>
        <dbReference type="Google" id="ProtNLM"/>
    </source>
</evidence>
<organism evidence="9 10">
    <name type="scientific">Cladophialophora chaetospira</name>
    <dbReference type="NCBI Taxonomy" id="386627"/>
    <lineage>
        <taxon>Eukaryota</taxon>
        <taxon>Fungi</taxon>
        <taxon>Dikarya</taxon>
        <taxon>Ascomycota</taxon>
        <taxon>Pezizomycotina</taxon>
        <taxon>Eurotiomycetes</taxon>
        <taxon>Chaetothyriomycetidae</taxon>
        <taxon>Chaetothyriales</taxon>
        <taxon>Herpotrichiellaceae</taxon>
        <taxon>Cladophialophora</taxon>
    </lineage>
</organism>
<evidence type="ECO:0000256" key="2">
    <source>
        <dbReference type="ARBA" id="ARBA00010617"/>
    </source>
</evidence>
<dbReference type="InterPro" id="IPR001128">
    <property type="entry name" value="Cyt_P450"/>
</dbReference>
<evidence type="ECO:0000256" key="4">
    <source>
        <dbReference type="ARBA" id="ARBA00023002"/>
    </source>
</evidence>
<keyword evidence="4 8" id="KW-0560">Oxidoreductase</keyword>
<evidence type="ECO:0000256" key="5">
    <source>
        <dbReference type="ARBA" id="ARBA00023004"/>
    </source>
</evidence>